<feature type="compositionally biased region" description="Basic and acidic residues" evidence="9">
    <location>
        <begin position="51"/>
        <end position="82"/>
    </location>
</feature>
<comment type="function">
    <text evidence="1 8">Involved in nucleolar integrity and required for processing of the pre-rRNA for the 60S ribosome subunit.</text>
</comment>
<keyword evidence="6" id="KW-0175">Coiled coil</keyword>
<evidence type="ECO:0000256" key="1">
    <source>
        <dbReference type="ARBA" id="ARBA00004090"/>
    </source>
</evidence>
<keyword evidence="11" id="KW-1185">Reference proteome</keyword>
<dbReference type="InterPro" id="IPR005579">
    <property type="entry name" value="Cgr1-like"/>
</dbReference>
<accession>A0AAX4K831</accession>
<name>A0AAX4K831_9TREE</name>
<evidence type="ECO:0000256" key="5">
    <source>
        <dbReference type="ARBA" id="ARBA00022552"/>
    </source>
</evidence>
<evidence type="ECO:0000256" key="3">
    <source>
        <dbReference type="ARBA" id="ARBA00007869"/>
    </source>
</evidence>
<dbReference type="RefSeq" id="XP_066079767.1">
    <property type="nucleotide sequence ID" value="XM_066223670.1"/>
</dbReference>
<feature type="compositionally biased region" description="Basic residues" evidence="9">
    <location>
        <begin position="107"/>
        <end position="127"/>
    </location>
</feature>
<evidence type="ECO:0000256" key="8">
    <source>
        <dbReference type="RuleBase" id="RU363084"/>
    </source>
</evidence>
<feature type="compositionally biased region" description="Low complexity" evidence="9">
    <location>
        <begin position="1"/>
        <end position="13"/>
    </location>
</feature>
<keyword evidence="5 8" id="KW-0698">rRNA processing</keyword>
<keyword evidence="4 8" id="KW-0690">Ribosome biogenesis</keyword>
<organism evidence="10 11">
    <name type="scientific">Kwoniella dendrophila CBS 6074</name>
    <dbReference type="NCBI Taxonomy" id="1295534"/>
    <lineage>
        <taxon>Eukaryota</taxon>
        <taxon>Fungi</taxon>
        <taxon>Dikarya</taxon>
        <taxon>Basidiomycota</taxon>
        <taxon>Agaricomycotina</taxon>
        <taxon>Tremellomycetes</taxon>
        <taxon>Tremellales</taxon>
        <taxon>Cryptococcaceae</taxon>
        <taxon>Kwoniella</taxon>
    </lineage>
</organism>
<sequence>MSETNATASSSSTPLVVSVAASKNGRTPGKAHKGDKTAVKRTYISNSIKTPYEKRREQDKQKEAMKTFEKELKDDKQAEHDRKVAVIKERRERVAEKQRMEEMRAKMSAKKLQRMKKRQGRSKKING</sequence>
<feature type="compositionally biased region" description="Basic and acidic residues" evidence="9">
    <location>
        <begin position="95"/>
        <end position="105"/>
    </location>
</feature>
<evidence type="ECO:0000313" key="10">
    <source>
        <dbReference type="EMBL" id="WWC93005.1"/>
    </source>
</evidence>
<comment type="subcellular location">
    <subcellularLocation>
        <location evidence="2 8">Nucleus</location>
        <location evidence="2 8">Nucleolus</location>
    </subcellularLocation>
</comment>
<evidence type="ECO:0000256" key="9">
    <source>
        <dbReference type="SAM" id="MobiDB-lite"/>
    </source>
</evidence>
<comment type="similarity">
    <text evidence="3 8">Belongs to the CGR1 family.</text>
</comment>
<reference evidence="10 11" key="1">
    <citation type="submission" date="2024-01" db="EMBL/GenBank/DDBJ databases">
        <title>Comparative genomics of Cryptococcus and Kwoniella reveals pathogenesis evolution and contrasting modes of karyotype evolution via chromosome fusion or intercentromeric recombination.</title>
        <authorList>
            <person name="Coelho M.A."/>
            <person name="David-Palma M."/>
            <person name="Shea T."/>
            <person name="Bowers K."/>
            <person name="McGinley-Smith S."/>
            <person name="Mohammad A.W."/>
            <person name="Gnirke A."/>
            <person name="Yurkov A.M."/>
            <person name="Nowrousian M."/>
            <person name="Sun S."/>
            <person name="Cuomo C.A."/>
            <person name="Heitman J."/>
        </authorList>
    </citation>
    <scope>NUCLEOTIDE SEQUENCE [LARGE SCALE GENOMIC DNA]</scope>
    <source>
        <strain evidence="10 11">CBS 6074</strain>
    </source>
</reference>
<evidence type="ECO:0000256" key="6">
    <source>
        <dbReference type="ARBA" id="ARBA00023054"/>
    </source>
</evidence>
<feature type="region of interest" description="Disordered" evidence="9">
    <location>
        <begin position="1"/>
        <end position="82"/>
    </location>
</feature>
<gene>
    <name evidence="10" type="ORF">L201_007969</name>
</gene>
<proteinExistence type="inferred from homology"/>
<dbReference type="GeneID" id="91098637"/>
<dbReference type="GO" id="GO:0005730">
    <property type="term" value="C:nucleolus"/>
    <property type="evidence" value="ECO:0007669"/>
    <property type="project" value="UniProtKB-SubCell"/>
</dbReference>
<keyword evidence="7 8" id="KW-0539">Nucleus</keyword>
<dbReference type="AlphaFoldDB" id="A0AAX4K831"/>
<dbReference type="EMBL" id="CP144108">
    <property type="protein sequence ID" value="WWC93005.1"/>
    <property type="molecule type" value="Genomic_DNA"/>
</dbReference>
<dbReference type="Pfam" id="PF03879">
    <property type="entry name" value="Cgr1"/>
    <property type="match status" value="1"/>
</dbReference>
<evidence type="ECO:0000256" key="4">
    <source>
        <dbReference type="ARBA" id="ARBA00022517"/>
    </source>
</evidence>
<feature type="region of interest" description="Disordered" evidence="9">
    <location>
        <begin position="95"/>
        <end position="127"/>
    </location>
</feature>
<evidence type="ECO:0000256" key="7">
    <source>
        <dbReference type="ARBA" id="ARBA00023242"/>
    </source>
</evidence>
<evidence type="ECO:0000313" key="11">
    <source>
        <dbReference type="Proteomes" id="UP001355207"/>
    </source>
</evidence>
<evidence type="ECO:0000256" key="2">
    <source>
        <dbReference type="ARBA" id="ARBA00004604"/>
    </source>
</evidence>
<protein>
    <recommendedName>
        <fullName evidence="8">rRNA-processing protein</fullName>
    </recommendedName>
</protein>
<dbReference type="Proteomes" id="UP001355207">
    <property type="component" value="Chromosome 11"/>
</dbReference>
<dbReference type="GO" id="GO:0006364">
    <property type="term" value="P:rRNA processing"/>
    <property type="evidence" value="ECO:0007669"/>
    <property type="project" value="UniProtKB-UniRule"/>
</dbReference>